<evidence type="ECO:0000256" key="1">
    <source>
        <dbReference type="SAM" id="MobiDB-lite"/>
    </source>
</evidence>
<reference evidence="2 3" key="1">
    <citation type="journal article" date="2022" name="Nat. Genet.">
        <title>Improved pea reference genome and pan-genome highlight genomic features and evolutionary characteristics.</title>
        <authorList>
            <person name="Yang T."/>
            <person name="Liu R."/>
            <person name="Luo Y."/>
            <person name="Hu S."/>
            <person name="Wang D."/>
            <person name="Wang C."/>
            <person name="Pandey M.K."/>
            <person name="Ge S."/>
            <person name="Xu Q."/>
            <person name="Li N."/>
            <person name="Li G."/>
            <person name="Huang Y."/>
            <person name="Saxena R.K."/>
            <person name="Ji Y."/>
            <person name="Li M."/>
            <person name="Yan X."/>
            <person name="He Y."/>
            <person name="Liu Y."/>
            <person name="Wang X."/>
            <person name="Xiang C."/>
            <person name="Varshney R.K."/>
            <person name="Ding H."/>
            <person name="Gao S."/>
            <person name="Zong X."/>
        </authorList>
    </citation>
    <scope>NUCLEOTIDE SEQUENCE [LARGE SCALE GENOMIC DNA]</scope>
    <source>
        <strain evidence="2 3">cv. Zhongwan 6</strain>
    </source>
</reference>
<proteinExistence type="predicted"/>
<keyword evidence="3" id="KW-1185">Reference proteome</keyword>
<feature type="region of interest" description="Disordered" evidence="1">
    <location>
        <begin position="118"/>
        <end position="142"/>
    </location>
</feature>
<comment type="caution">
    <text evidence="2">The sequence shown here is derived from an EMBL/GenBank/DDBJ whole genome shotgun (WGS) entry which is preliminary data.</text>
</comment>
<feature type="non-terminal residue" evidence="2">
    <location>
        <position position="142"/>
    </location>
</feature>
<organism evidence="2 3">
    <name type="scientific">Pisum sativum</name>
    <name type="common">Garden pea</name>
    <name type="synonym">Lathyrus oleraceus</name>
    <dbReference type="NCBI Taxonomy" id="3888"/>
    <lineage>
        <taxon>Eukaryota</taxon>
        <taxon>Viridiplantae</taxon>
        <taxon>Streptophyta</taxon>
        <taxon>Embryophyta</taxon>
        <taxon>Tracheophyta</taxon>
        <taxon>Spermatophyta</taxon>
        <taxon>Magnoliopsida</taxon>
        <taxon>eudicotyledons</taxon>
        <taxon>Gunneridae</taxon>
        <taxon>Pentapetalae</taxon>
        <taxon>rosids</taxon>
        <taxon>fabids</taxon>
        <taxon>Fabales</taxon>
        <taxon>Fabaceae</taxon>
        <taxon>Papilionoideae</taxon>
        <taxon>50 kb inversion clade</taxon>
        <taxon>NPAAA clade</taxon>
        <taxon>Hologalegina</taxon>
        <taxon>IRL clade</taxon>
        <taxon>Fabeae</taxon>
        <taxon>Lathyrus</taxon>
    </lineage>
</organism>
<sequence>QIALIVYQPNLVSRQFGLIQIKPQPIFPKKGSIIFYNSLHTEDEGKELSKKLADDSLDIRPVIFRPSFLCTPEFDEWWKDYYSNKFFDVAAFATHLTNAFAFVQDQTKKAVKIPAKKAAVEASPSTAKKPSTKVSRRPSTIQ</sequence>
<protein>
    <submittedName>
        <fullName evidence="2">Uncharacterized protein</fullName>
    </submittedName>
</protein>
<dbReference type="AlphaFoldDB" id="A0A9D5AYY7"/>
<feature type="non-terminal residue" evidence="2">
    <location>
        <position position="1"/>
    </location>
</feature>
<dbReference type="EMBL" id="JAMSHJ010000003">
    <property type="protein sequence ID" value="KAI5423845.1"/>
    <property type="molecule type" value="Genomic_DNA"/>
</dbReference>
<dbReference type="Proteomes" id="UP001058974">
    <property type="component" value="Chromosome 3"/>
</dbReference>
<evidence type="ECO:0000313" key="2">
    <source>
        <dbReference type="EMBL" id="KAI5423845.1"/>
    </source>
</evidence>
<accession>A0A9D5AYY7</accession>
<name>A0A9D5AYY7_PEA</name>
<evidence type="ECO:0000313" key="3">
    <source>
        <dbReference type="Proteomes" id="UP001058974"/>
    </source>
</evidence>
<dbReference type="Gramene" id="Psat03G0017100-T1">
    <property type="protein sequence ID" value="KAI5423845.1"/>
    <property type="gene ID" value="KIW84_030171"/>
</dbReference>
<gene>
    <name evidence="2" type="ORF">KIW84_030171</name>
</gene>